<evidence type="ECO:0000313" key="3">
    <source>
        <dbReference type="Proteomes" id="UP000005801"/>
    </source>
</evidence>
<reference evidence="2 3" key="1">
    <citation type="submission" date="2007-06" db="EMBL/GenBank/DDBJ databases">
        <authorList>
            <person name="Shimkets L."/>
            <person name="Ferriera S."/>
            <person name="Johnson J."/>
            <person name="Kravitz S."/>
            <person name="Beeson K."/>
            <person name="Sutton G."/>
            <person name="Rogers Y.-H."/>
            <person name="Friedman R."/>
            <person name="Frazier M."/>
            <person name="Venter J.C."/>
        </authorList>
    </citation>
    <scope>NUCLEOTIDE SEQUENCE [LARGE SCALE GENOMIC DNA]</scope>
    <source>
        <strain evidence="2 3">SIR-1</strain>
    </source>
</reference>
<name>A6FZZ3_9BACT</name>
<keyword evidence="1" id="KW-0732">Signal</keyword>
<dbReference type="RefSeq" id="WP_006970042.1">
    <property type="nucleotide sequence ID" value="NZ_ABCS01000008.1"/>
</dbReference>
<dbReference type="Proteomes" id="UP000005801">
    <property type="component" value="Unassembled WGS sequence"/>
</dbReference>
<sequence length="567" mass="60143">MSPLAARWSAPLLAASALLVLAPTQANAAPGVANRLGGANAQGPATPSVTGIYHNPAMLGFLDGLHFQATLRAGVEHLNVRRFGTDPSTGEPTSSLGGPVNLANPTFDYFVGASFLLDPIAIGAAVHTYDSRFRIRSNPALYYHLVGDDDFGCQLDSGQICPTVRSGGMVDMRTDFDLSLAWNATPWMSVGATVHFPRQRTYLAQDVDSALTGVNSDTGCAPGVDPVEDPECAERLAFRGNTRLRLFGLREVPSTRLDFALTAGVAFDIRETVTLGIRYRTQPLLEGGELTVNGEAAVCLPGYAARNDLPACEVATPVTATLTEIVPRELAIGAAGNVGNWRLDGNLYWIDRCPGGIPGRGCANRDRRLVELVGLDGDASTLPDATLYRGYQDLFGGELWARYRLDDIIGANLPYFKVLCSGSEVDPETGERVSCVPRMDLLLGAGLMSPGVQPESLSPAYPDGWTLQATLGTSFNLPSRNGVWSLVPAYGVDFLAPTRVGSGGRDPAYSPSAAVAFEQGGADINDPSADAVLSGRARPTNAGRYTGAVHTLMFGLRWSERSPDGLL</sequence>
<dbReference type="EMBL" id="ABCS01000008">
    <property type="protein sequence ID" value="EDM80690.1"/>
    <property type="molecule type" value="Genomic_DNA"/>
</dbReference>
<feature type="signal peptide" evidence="1">
    <location>
        <begin position="1"/>
        <end position="28"/>
    </location>
</feature>
<evidence type="ECO:0000313" key="2">
    <source>
        <dbReference type="EMBL" id="EDM80690.1"/>
    </source>
</evidence>
<feature type="chain" id="PRO_5002697015" evidence="1">
    <location>
        <begin position="29"/>
        <end position="567"/>
    </location>
</feature>
<dbReference type="STRING" id="391625.PPSIR1_12443"/>
<protein>
    <submittedName>
        <fullName evidence="2">Uncharacterized protein</fullName>
    </submittedName>
</protein>
<dbReference type="OrthoDB" id="5482674at2"/>
<comment type="caution">
    <text evidence="2">The sequence shown here is derived from an EMBL/GenBank/DDBJ whole genome shotgun (WGS) entry which is preliminary data.</text>
</comment>
<gene>
    <name evidence="2" type="ORF">PPSIR1_12443</name>
</gene>
<keyword evidence="3" id="KW-1185">Reference proteome</keyword>
<dbReference type="Gene3D" id="2.40.160.60">
    <property type="entry name" value="Outer membrane protein transport protein (OMPP1/FadL/TodX)"/>
    <property type="match status" value="1"/>
</dbReference>
<dbReference type="AlphaFoldDB" id="A6FZZ3"/>
<organism evidence="2 3">
    <name type="scientific">Plesiocystis pacifica SIR-1</name>
    <dbReference type="NCBI Taxonomy" id="391625"/>
    <lineage>
        <taxon>Bacteria</taxon>
        <taxon>Pseudomonadati</taxon>
        <taxon>Myxococcota</taxon>
        <taxon>Polyangia</taxon>
        <taxon>Nannocystales</taxon>
        <taxon>Nannocystaceae</taxon>
        <taxon>Plesiocystis</taxon>
    </lineage>
</organism>
<proteinExistence type="predicted"/>
<accession>A6FZZ3</accession>
<evidence type="ECO:0000256" key="1">
    <source>
        <dbReference type="SAM" id="SignalP"/>
    </source>
</evidence>